<proteinExistence type="predicted"/>
<evidence type="ECO:0000313" key="1">
    <source>
        <dbReference type="EMBL" id="CAL2107423.1"/>
    </source>
</evidence>
<protein>
    <submittedName>
        <fullName evidence="1">Uncharacterized protein</fullName>
    </submittedName>
</protein>
<accession>A0ABP1FDN1</accession>
<reference evidence="1 2" key="1">
    <citation type="submission" date="2024-05" db="EMBL/GenBank/DDBJ databases">
        <authorList>
            <person name="Duchaud E."/>
        </authorList>
    </citation>
    <scope>NUCLEOTIDE SEQUENCE [LARGE SCALE GENOMIC DNA]</scope>
    <source>
        <strain evidence="1">Ena-SAMPLE-TAB-13-05-2024-13:56:06:370-140305</strain>
    </source>
</reference>
<dbReference type="EMBL" id="CAXJRC010000033">
    <property type="protein sequence ID" value="CAL2107423.1"/>
    <property type="molecule type" value="Genomic_DNA"/>
</dbReference>
<evidence type="ECO:0000313" key="2">
    <source>
        <dbReference type="Proteomes" id="UP001497602"/>
    </source>
</evidence>
<organism evidence="1 2">
    <name type="scientific">Tenacibaculum vairaonense</name>
    <dbReference type="NCBI Taxonomy" id="3137860"/>
    <lineage>
        <taxon>Bacteria</taxon>
        <taxon>Pseudomonadati</taxon>
        <taxon>Bacteroidota</taxon>
        <taxon>Flavobacteriia</taxon>
        <taxon>Flavobacteriales</taxon>
        <taxon>Flavobacteriaceae</taxon>
        <taxon>Tenacibaculum</taxon>
    </lineage>
</organism>
<sequence length="52" mass="6219">MRKKMWFSVMMLNIILFHINNHAIHKLLSKLPRDIMYFSCANNVFKLIAILV</sequence>
<comment type="caution">
    <text evidence="1">The sequence shown here is derived from an EMBL/GenBank/DDBJ whole genome shotgun (WGS) entry which is preliminary data.</text>
</comment>
<keyword evidence="2" id="KW-1185">Reference proteome</keyword>
<dbReference type="Proteomes" id="UP001497602">
    <property type="component" value="Unassembled WGS sequence"/>
</dbReference>
<gene>
    <name evidence="1" type="ORF">T190115A13A_30269</name>
</gene>
<name>A0ABP1FDN1_9FLAO</name>